<dbReference type="Proteomes" id="UP000028999">
    <property type="component" value="Unassembled WGS sequence"/>
</dbReference>
<dbReference type="AlphaFoldDB" id="A0A078G4G0"/>
<gene>
    <name evidence="1" type="primary">BnaA09g30770D</name>
    <name evidence="1" type="ORF">GSBRNA2T00015706001</name>
</gene>
<sequence length="49" mass="5862">MEEEEEENVNRVVMDYDTNYYKLSSDIAKETWVVGGIQDSLFRSRSWNK</sequence>
<keyword evidence="2" id="KW-1185">Reference proteome</keyword>
<dbReference type="STRING" id="3708.A0A078G4G0"/>
<dbReference type="EMBL" id="LK032120">
    <property type="protein sequence ID" value="CDY21350.1"/>
    <property type="molecule type" value="Genomic_DNA"/>
</dbReference>
<evidence type="ECO:0000313" key="2">
    <source>
        <dbReference type="Proteomes" id="UP000028999"/>
    </source>
</evidence>
<evidence type="ECO:0000313" key="1">
    <source>
        <dbReference type="EMBL" id="CDY21350.1"/>
    </source>
</evidence>
<reference evidence="1 2" key="1">
    <citation type="journal article" date="2014" name="Science">
        <title>Plant genetics. Early allopolyploid evolution in the post-Neolithic Brassica napus oilseed genome.</title>
        <authorList>
            <person name="Chalhoub B."/>
            <person name="Denoeud F."/>
            <person name="Liu S."/>
            <person name="Parkin I.A."/>
            <person name="Tang H."/>
            <person name="Wang X."/>
            <person name="Chiquet J."/>
            <person name="Belcram H."/>
            <person name="Tong C."/>
            <person name="Samans B."/>
            <person name="Correa M."/>
            <person name="Da Silva C."/>
            <person name="Just J."/>
            <person name="Falentin C."/>
            <person name="Koh C.S."/>
            <person name="Le Clainche I."/>
            <person name="Bernard M."/>
            <person name="Bento P."/>
            <person name="Noel B."/>
            <person name="Labadie K."/>
            <person name="Alberti A."/>
            <person name="Charles M."/>
            <person name="Arnaud D."/>
            <person name="Guo H."/>
            <person name="Daviaud C."/>
            <person name="Alamery S."/>
            <person name="Jabbari K."/>
            <person name="Zhao M."/>
            <person name="Edger P.P."/>
            <person name="Chelaifa H."/>
            <person name="Tack D."/>
            <person name="Lassalle G."/>
            <person name="Mestiri I."/>
            <person name="Schnel N."/>
            <person name="Le Paslier M.C."/>
            <person name="Fan G."/>
            <person name="Renault V."/>
            <person name="Bayer P.E."/>
            <person name="Golicz A.A."/>
            <person name="Manoli S."/>
            <person name="Lee T.H."/>
            <person name="Thi V.H."/>
            <person name="Chalabi S."/>
            <person name="Hu Q."/>
            <person name="Fan C."/>
            <person name="Tollenaere R."/>
            <person name="Lu Y."/>
            <person name="Battail C."/>
            <person name="Shen J."/>
            <person name="Sidebottom C.H."/>
            <person name="Wang X."/>
            <person name="Canaguier A."/>
            <person name="Chauveau A."/>
            <person name="Berard A."/>
            <person name="Deniot G."/>
            <person name="Guan M."/>
            <person name="Liu Z."/>
            <person name="Sun F."/>
            <person name="Lim Y.P."/>
            <person name="Lyons E."/>
            <person name="Town C.D."/>
            <person name="Bancroft I."/>
            <person name="Wang X."/>
            <person name="Meng J."/>
            <person name="Ma J."/>
            <person name="Pires J.C."/>
            <person name="King G.J."/>
            <person name="Brunel D."/>
            <person name="Delourme R."/>
            <person name="Renard M."/>
            <person name="Aury J.M."/>
            <person name="Adams K.L."/>
            <person name="Batley J."/>
            <person name="Snowdon R.J."/>
            <person name="Tost J."/>
            <person name="Edwards D."/>
            <person name="Zhou Y."/>
            <person name="Hua W."/>
            <person name="Sharpe A.G."/>
            <person name="Paterson A.H."/>
            <person name="Guan C."/>
            <person name="Wincker P."/>
        </authorList>
    </citation>
    <scope>NUCLEOTIDE SEQUENCE [LARGE SCALE GENOMIC DNA]</scope>
    <source>
        <strain evidence="2">cv. Darmor-bzh</strain>
    </source>
</reference>
<accession>A0A078G4G0</accession>
<proteinExistence type="predicted"/>
<protein>
    <submittedName>
        <fullName evidence="1">BnaA09g30770D protein</fullName>
    </submittedName>
</protein>
<name>A0A078G4G0_BRANA</name>
<dbReference type="PaxDb" id="3708-A0A078G4G0"/>
<organism evidence="1 2">
    <name type="scientific">Brassica napus</name>
    <name type="common">Rape</name>
    <dbReference type="NCBI Taxonomy" id="3708"/>
    <lineage>
        <taxon>Eukaryota</taxon>
        <taxon>Viridiplantae</taxon>
        <taxon>Streptophyta</taxon>
        <taxon>Embryophyta</taxon>
        <taxon>Tracheophyta</taxon>
        <taxon>Spermatophyta</taxon>
        <taxon>Magnoliopsida</taxon>
        <taxon>eudicotyledons</taxon>
        <taxon>Gunneridae</taxon>
        <taxon>Pentapetalae</taxon>
        <taxon>rosids</taxon>
        <taxon>malvids</taxon>
        <taxon>Brassicales</taxon>
        <taxon>Brassicaceae</taxon>
        <taxon>Brassiceae</taxon>
        <taxon>Brassica</taxon>
    </lineage>
</organism>
<dbReference type="Gramene" id="CDY21350">
    <property type="protein sequence ID" value="CDY21350"/>
    <property type="gene ID" value="GSBRNA2T00015706001"/>
</dbReference>